<keyword evidence="5" id="KW-1015">Disulfide bond</keyword>
<comment type="function">
    <text evidence="7">Required for disulfide bond formation in some periplasmic proteins. Acts by transferring its disulfide bond to other proteins and is reduced in the process.</text>
</comment>
<dbReference type="RefSeq" id="WP_315652107.1">
    <property type="nucleotide sequence ID" value="NZ_JAVXZY010000008.1"/>
</dbReference>
<evidence type="ECO:0000259" key="9">
    <source>
        <dbReference type="Pfam" id="PF13098"/>
    </source>
</evidence>
<keyword evidence="3 7" id="KW-0732">Signal</keyword>
<dbReference type="Pfam" id="PF13098">
    <property type="entry name" value="Thioredoxin_2"/>
    <property type="match status" value="1"/>
</dbReference>
<dbReference type="EMBL" id="JAVXZY010000008">
    <property type="protein sequence ID" value="MDT9001225.1"/>
    <property type="molecule type" value="Genomic_DNA"/>
</dbReference>
<dbReference type="InterPro" id="IPR018950">
    <property type="entry name" value="DiS-bond_isomerase_DsbC/G_N"/>
</dbReference>
<dbReference type="InterPro" id="IPR009094">
    <property type="entry name" value="DiS-bond_isomerase_DsbC/G_N_sf"/>
</dbReference>
<dbReference type="InterPro" id="IPR033954">
    <property type="entry name" value="DiS-bond_Isoase_DsbC/G"/>
</dbReference>
<evidence type="ECO:0000256" key="7">
    <source>
        <dbReference type="RuleBase" id="RU364038"/>
    </source>
</evidence>
<protein>
    <recommendedName>
        <fullName evidence="7">Thiol:disulfide interchange protein</fullName>
    </recommendedName>
</protein>
<evidence type="ECO:0000256" key="4">
    <source>
        <dbReference type="ARBA" id="ARBA00022764"/>
    </source>
</evidence>
<evidence type="ECO:0000256" key="1">
    <source>
        <dbReference type="ARBA" id="ARBA00004418"/>
    </source>
</evidence>
<feature type="signal peptide" evidence="7">
    <location>
        <begin position="1"/>
        <end position="35"/>
    </location>
</feature>
<sequence>MKPNFKFLLSRKIVLTLSAALAAGVLLVAVGPATANEAVIRKNLPERLVGAPKIDEVRPAAIPGLWEVRFGSEVRYTDATGSYLIEGDLIDLKARRNLTEERVNQLTAVDFAALPLKDAIVWKQGTGKRRIAIFADPNCGYCKRFERSLQDVKDITVYTFVIPILGGDSAEKSKAIWCAKDATSAWRNWMLDNTPPPKQTVAGCDEAAIERNLAFSRKHRVNGTPAIIFEDGTRAPGALTAEQVERRLQAIKS</sequence>
<feature type="domain" description="Thioredoxin-like fold" evidence="9">
    <location>
        <begin position="124"/>
        <end position="247"/>
    </location>
</feature>
<evidence type="ECO:0000256" key="5">
    <source>
        <dbReference type="ARBA" id="ARBA00023157"/>
    </source>
</evidence>
<dbReference type="InterPro" id="IPR012336">
    <property type="entry name" value="Thioredoxin-like_fold"/>
</dbReference>
<feature type="chain" id="PRO_5044971169" description="Thiol:disulfide interchange protein" evidence="7">
    <location>
        <begin position="36"/>
        <end position="253"/>
    </location>
</feature>
<evidence type="ECO:0000256" key="3">
    <source>
        <dbReference type="ARBA" id="ARBA00022729"/>
    </source>
</evidence>
<comment type="similarity">
    <text evidence="2 7">Belongs to the thioredoxin family. DsbC subfamily.</text>
</comment>
<dbReference type="Gene3D" id="3.10.450.70">
    <property type="entry name" value="Disulphide bond isomerase, DsbC/G, N-terminal"/>
    <property type="match status" value="1"/>
</dbReference>
<dbReference type="CDD" id="cd03020">
    <property type="entry name" value="DsbA_DsbC_DsbG"/>
    <property type="match status" value="1"/>
</dbReference>
<keyword evidence="11" id="KW-1185">Reference proteome</keyword>
<dbReference type="PANTHER" id="PTHR35272:SF3">
    <property type="entry name" value="THIOL:DISULFIDE INTERCHANGE PROTEIN DSBC"/>
    <property type="match status" value="1"/>
</dbReference>
<dbReference type="SUPFAM" id="SSF52833">
    <property type="entry name" value="Thioredoxin-like"/>
    <property type="match status" value="1"/>
</dbReference>
<evidence type="ECO:0000256" key="2">
    <source>
        <dbReference type="ARBA" id="ARBA00009813"/>
    </source>
</evidence>
<dbReference type="Pfam" id="PF10411">
    <property type="entry name" value="DsbC_N"/>
    <property type="match status" value="1"/>
</dbReference>
<name>A0ABU3PF69_9BURK</name>
<evidence type="ECO:0000313" key="10">
    <source>
        <dbReference type="EMBL" id="MDT9001225.1"/>
    </source>
</evidence>
<keyword evidence="6 7" id="KW-0676">Redox-active center</keyword>
<comment type="caution">
    <text evidence="10">The sequence shown here is derived from an EMBL/GenBank/DDBJ whole genome shotgun (WGS) entry which is preliminary data.</text>
</comment>
<proteinExistence type="inferred from homology"/>
<evidence type="ECO:0000259" key="8">
    <source>
        <dbReference type="Pfam" id="PF10411"/>
    </source>
</evidence>
<evidence type="ECO:0000313" key="11">
    <source>
        <dbReference type="Proteomes" id="UP001246372"/>
    </source>
</evidence>
<gene>
    <name evidence="10" type="ORF">RQP53_18245</name>
</gene>
<dbReference type="InterPro" id="IPR051470">
    <property type="entry name" value="Thiol:disulfide_interchange"/>
</dbReference>
<dbReference type="Gene3D" id="3.40.30.10">
    <property type="entry name" value="Glutaredoxin"/>
    <property type="match status" value="1"/>
</dbReference>
<keyword evidence="4 7" id="KW-0574">Periplasm</keyword>
<evidence type="ECO:0000256" key="6">
    <source>
        <dbReference type="ARBA" id="ARBA00023284"/>
    </source>
</evidence>
<dbReference type="SUPFAM" id="SSF54423">
    <property type="entry name" value="DsbC/DsbG N-terminal domain-like"/>
    <property type="match status" value="1"/>
</dbReference>
<comment type="subcellular location">
    <subcellularLocation>
        <location evidence="1 7">Periplasm</location>
    </subcellularLocation>
</comment>
<accession>A0ABU3PF69</accession>
<organism evidence="10 11">
    <name type="scientific">Roseateles aquae</name>
    <dbReference type="NCBI Taxonomy" id="3077235"/>
    <lineage>
        <taxon>Bacteria</taxon>
        <taxon>Pseudomonadati</taxon>
        <taxon>Pseudomonadota</taxon>
        <taxon>Betaproteobacteria</taxon>
        <taxon>Burkholderiales</taxon>
        <taxon>Sphaerotilaceae</taxon>
        <taxon>Roseateles</taxon>
    </lineage>
</organism>
<feature type="domain" description="Disulphide bond isomerase DsbC/G N-terminal" evidence="8">
    <location>
        <begin position="32"/>
        <end position="100"/>
    </location>
</feature>
<dbReference type="InterPro" id="IPR036249">
    <property type="entry name" value="Thioredoxin-like_sf"/>
</dbReference>
<reference evidence="10" key="1">
    <citation type="submission" date="2023-09" db="EMBL/GenBank/DDBJ databases">
        <title>Paucibacter sp. APW11 Genome sequencing and assembly.</title>
        <authorList>
            <person name="Kim I."/>
        </authorList>
    </citation>
    <scope>NUCLEOTIDE SEQUENCE</scope>
    <source>
        <strain evidence="10">APW11</strain>
    </source>
</reference>
<dbReference type="PANTHER" id="PTHR35272">
    <property type="entry name" value="THIOL:DISULFIDE INTERCHANGE PROTEIN DSBC-RELATED"/>
    <property type="match status" value="1"/>
</dbReference>
<dbReference type="Proteomes" id="UP001246372">
    <property type="component" value="Unassembled WGS sequence"/>
</dbReference>